<reference evidence="11" key="1">
    <citation type="submission" date="2015-06" db="UniProtKB">
        <authorList>
            <consortium name="EnsemblPlants"/>
        </authorList>
    </citation>
    <scope>IDENTIFICATION</scope>
</reference>
<proteinExistence type="predicted"/>
<dbReference type="GO" id="GO:0003700">
    <property type="term" value="F:DNA-binding transcription factor activity"/>
    <property type="evidence" value="ECO:0007669"/>
    <property type="project" value="TreeGrafter"/>
</dbReference>
<dbReference type="SMART" id="SM00355">
    <property type="entry name" value="ZnF_C2H2"/>
    <property type="match status" value="9"/>
</dbReference>
<dbReference type="FunFam" id="3.30.160.60:FF:000145">
    <property type="entry name" value="Zinc finger protein 574"/>
    <property type="match status" value="1"/>
</dbReference>
<sequence>MGEGDPDSGGGVGATSASPSHAPRPAAAAPVRDIRRYKCEFCDVVRSKKRLIRDHVLEHHKSTRATDFCGSCELWVSLGLDLDLAAAGGGRPCEGHQASTRATDFCGSCELWDEVDGLDEYNVGGGGGSAPPGKEIGHDCKECGARFKKPAHLKQHMQSHSPESTRATDFCGSCELWDEVDGLDEYNVGGGGGSAPPGKEIGHDCKECGARLFNCVKHWIPKNSKMREGPEWTSTRMGRPSWEAPSGSLFHALLQHWIPRTPKCQKALNGPVSGRGDPPEKLHQECLIHALPQRPFACHVDGCPFSYSRKDHLNRHLLTHQGKLFMCPMEGCNRKFSIKGNIQRHVEEFHEDGPQCGGKKEFICPEANCGKVFKYASKLQKHEESHVNLDYTEVICCEPGCMKTFTNVECLKAHNQSCHQYVQCDICDTKQLKKNFKRHQRMHEGSFVTERIKCNFKDCKRSFSKKSNLHKHIKAVHEQSRPFTCGFSGCGQKFSYKHVRDNHEKSSVHVLFEELIIRTLFTSWQGDFVEADEQLRPHPGGRKRKPISVDTFMRKRVAAPDAPPACSDGTEYLRWLLSG</sequence>
<dbReference type="InterPro" id="IPR013087">
    <property type="entry name" value="Znf_C2H2_type"/>
</dbReference>
<name>R7WCP6_AEGTA</name>
<keyword evidence="8" id="KW-0539">Nucleus</keyword>
<dbReference type="GO" id="GO:0006357">
    <property type="term" value="P:regulation of transcription by RNA polymerase II"/>
    <property type="evidence" value="ECO:0007669"/>
    <property type="project" value="TreeGrafter"/>
</dbReference>
<dbReference type="PROSITE" id="PS50157">
    <property type="entry name" value="ZINC_FINGER_C2H2_2"/>
    <property type="match status" value="6"/>
</dbReference>
<comment type="subcellular location">
    <subcellularLocation>
        <location evidence="1">Nucleus</location>
    </subcellularLocation>
</comment>
<feature type="region of interest" description="Disordered" evidence="9">
    <location>
        <begin position="1"/>
        <end position="29"/>
    </location>
</feature>
<feature type="compositionally biased region" description="Low complexity" evidence="9">
    <location>
        <begin position="14"/>
        <end position="29"/>
    </location>
</feature>
<evidence type="ECO:0000259" key="10">
    <source>
        <dbReference type="PROSITE" id="PS50157"/>
    </source>
</evidence>
<feature type="domain" description="C2H2-type" evidence="10">
    <location>
        <begin position="325"/>
        <end position="355"/>
    </location>
</feature>
<feature type="domain" description="C2H2-type" evidence="10">
    <location>
        <begin position="296"/>
        <end position="325"/>
    </location>
</feature>
<dbReference type="GO" id="GO:0080084">
    <property type="term" value="F:5S rDNA binding"/>
    <property type="evidence" value="ECO:0007669"/>
    <property type="project" value="TreeGrafter"/>
</dbReference>
<dbReference type="EnsemblPlants" id="EMT20356">
    <property type="protein sequence ID" value="EMT20356"/>
    <property type="gene ID" value="F775_03990"/>
</dbReference>
<organism evidence="11">
    <name type="scientific">Aegilops tauschii</name>
    <name type="common">Tausch's goatgrass</name>
    <name type="synonym">Aegilops squarrosa</name>
    <dbReference type="NCBI Taxonomy" id="37682"/>
    <lineage>
        <taxon>Eukaryota</taxon>
        <taxon>Viridiplantae</taxon>
        <taxon>Streptophyta</taxon>
        <taxon>Embryophyta</taxon>
        <taxon>Tracheophyta</taxon>
        <taxon>Spermatophyta</taxon>
        <taxon>Magnoliopsida</taxon>
        <taxon>Liliopsida</taxon>
        <taxon>Poales</taxon>
        <taxon>Poaceae</taxon>
        <taxon>BOP clade</taxon>
        <taxon>Pooideae</taxon>
        <taxon>Triticodae</taxon>
        <taxon>Triticeae</taxon>
        <taxon>Triticinae</taxon>
        <taxon>Aegilops</taxon>
    </lineage>
</organism>
<feature type="domain" description="C2H2-type" evidence="10">
    <location>
        <begin position="138"/>
        <end position="165"/>
    </location>
</feature>
<keyword evidence="7" id="KW-0804">Transcription</keyword>
<dbReference type="Pfam" id="PF00096">
    <property type="entry name" value="zf-C2H2"/>
    <property type="match status" value="4"/>
</dbReference>
<dbReference type="AlphaFoldDB" id="R7WCP6"/>
<keyword evidence="5" id="KW-0862">Zinc</keyword>
<feature type="domain" description="C2H2-type" evidence="10">
    <location>
        <begin position="362"/>
        <end position="391"/>
    </location>
</feature>
<evidence type="ECO:0000256" key="7">
    <source>
        <dbReference type="ARBA" id="ARBA00023163"/>
    </source>
</evidence>
<dbReference type="PROSITE" id="PS00028">
    <property type="entry name" value="ZINC_FINGER_C2H2_1"/>
    <property type="match status" value="7"/>
</dbReference>
<dbReference type="InterPro" id="IPR051061">
    <property type="entry name" value="Zinc_finger_trans_reg"/>
</dbReference>
<accession>R7WCP6</accession>
<feature type="domain" description="C2H2-type" evidence="10">
    <location>
        <begin position="452"/>
        <end position="482"/>
    </location>
</feature>
<keyword evidence="4" id="KW-0863">Zinc-finger</keyword>
<dbReference type="PANTHER" id="PTHR46179:SF13">
    <property type="entry name" value="C2H2-TYPE DOMAIN-CONTAINING PROTEIN"/>
    <property type="match status" value="1"/>
</dbReference>
<evidence type="ECO:0000256" key="4">
    <source>
        <dbReference type="ARBA" id="ARBA00022771"/>
    </source>
</evidence>
<evidence type="ECO:0000256" key="8">
    <source>
        <dbReference type="ARBA" id="ARBA00023242"/>
    </source>
</evidence>
<dbReference type="Gene3D" id="3.30.160.60">
    <property type="entry name" value="Classic Zinc Finger"/>
    <property type="match status" value="5"/>
</dbReference>
<evidence type="ECO:0000256" key="6">
    <source>
        <dbReference type="ARBA" id="ARBA00023015"/>
    </source>
</evidence>
<evidence type="ECO:0000256" key="2">
    <source>
        <dbReference type="ARBA" id="ARBA00022723"/>
    </source>
</evidence>
<keyword evidence="2" id="KW-0479">Metal-binding</keyword>
<evidence type="ECO:0000313" key="11">
    <source>
        <dbReference type="EnsemblPlants" id="EMT20356"/>
    </source>
</evidence>
<dbReference type="GO" id="GO:0005730">
    <property type="term" value="C:nucleolus"/>
    <property type="evidence" value="ECO:0007669"/>
    <property type="project" value="TreeGrafter"/>
</dbReference>
<evidence type="ECO:0000256" key="3">
    <source>
        <dbReference type="ARBA" id="ARBA00022737"/>
    </source>
</evidence>
<evidence type="ECO:0000256" key="1">
    <source>
        <dbReference type="ARBA" id="ARBA00004123"/>
    </source>
</evidence>
<dbReference type="InterPro" id="IPR036236">
    <property type="entry name" value="Znf_C2H2_sf"/>
</dbReference>
<dbReference type="PANTHER" id="PTHR46179">
    <property type="entry name" value="ZINC FINGER PROTEIN"/>
    <property type="match status" value="1"/>
</dbReference>
<dbReference type="GO" id="GO:0008270">
    <property type="term" value="F:zinc ion binding"/>
    <property type="evidence" value="ECO:0007669"/>
    <property type="project" value="UniProtKB-KW"/>
</dbReference>
<keyword evidence="6" id="KW-0805">Transcription regulation</keyword>
<evidence type="ECO:0000256" key="9">
    <source>
        <dbReference type="SAM" id="MobiDB-lite"/>
    </source>
</evidence>
<feature type="domain" description="C2H2-type" evidence="10">
    <location>
        <begin position="483"/>
        <end position="509"/>
    </location>
</feature>
<protein>
    <submittedName>
        <fullName evidence="11">Transcription factor IIIA</fullName>
    </submittedName>
</protein>
<evidence type="ECO:0000256" key="5">
    <source>
        <dbReference type="ARBA" id="ARBA00022833"/>
    </source>
</evidence>
<keyword evidence="3" id="KW-0677">Repeat</keyword>
<dbReference type="SUPFAM" id="SSF57667">
    <property type="entry name" value="beta-beta-alpha zinc fingers"/>
    <property type="match status" value="5"/>
</dbReference>